<evidence type="ECO:0000256" key="5">
    <source>
        <dbReference type="ARBA" id="ARBA00022448"/>
    </source>
</evidence>
<dbReference type="CDD" id="cd16325">
    <property type="entry name" value="LolA"/>
    <property type="match status" value="1"/>
</dbReference>
<organism evidence="11 12">
    <name type="scientific">Colwellia maritima</name>
    <dbReference type="NCBI Taxonomy" id="2912588"/>
    <lineage>
        <taxon>Bacteria</taxon>
        <taxon>Pseudomonadati</taxon>
        <taxon>Pseudomonadota</taxon>
        <taxon>Gammaproteobacteria</taxon>
        <taxon>Alteromonadales</taxon>
        <taxon>Colwelliaceae</taxon>
        <taxon>Colwellia</taxon>
    </lineage>
</organism>
<proteinExistence type="inferred from homology"/>
<dbReference type="HAMAP" id="MF_00240">
    <property type="entry name" value="LolA"/>
    <property type="match status" value="1"/>
</dbReference>
<evidence type="ECO:0000256" key="4">
    <source>
        <dbReference type="ARBA" id="ARBA00014035"/>
    </source>
</evidence>
<evidence type="ECO:0000256" key="7">
    <source>
        <dbReference type="ARBA" id="ARBA00022764"/>
    </source>
</evidence>
<dbReference type="SUPFAM" id="SSF89392">
    <property type="entry name" value="Prokaryotic lipoproteins and lipoprotein localization factors"/>
    <property type="match status" value="1"/>
</dbReference>
<evidence type="ECO:0000313" key="12">
    <source>
        <dbReference type="Proteomes" id="UP001139646"/>
    </source>
</evidence>
<evidence type="ECO:0000256" key="6">
    <source>
        <dbReference type="ARBA" id="ARBA00022729"/>
    </source>
</evidence>
<dbReference type="PANTHER" id="PTHR35869">
    <property type="entry name" value="OUTER-MEMBRANE LIPOPROTEIN CARRIER PROTEIN"/>
    <property type="match status" value="1"/>
</dbReference>
<gene>
    <name evidence="10 11" type="primary">lolA</name>
    <name evidence="11" type="ORF">L3081_14005</name>
</gene>
<reference evidence="11" key="1">
    <citation type="submission" date="2022-01" db="EMBL/GenBank/DDBJ databases">
        <title>Colwellia maritima, isolated from seawater.</title>
        <authorList>
            <person name="Kristyanto S."/>
            <person name="Jung J."/>
            <person name="Jeon C.O."/>
        </authorList>
    </citation>
    <scope>NUCLEOTIDE SEQUENCE</scope>
    <source>
        <strain evidence="11">MSW7</strain>
    </source>
</reference>
<name>A0ABS9X224_9GAMM</name>
<keyword evidence="11" id="KW-0449">Lipoprotein</keyword>
<keyword evidence="9 10" id="KW-0143">Chaperone</keyword>
<evidence type="ECO:0000256" key="3">
    <source>
        <dbReference type="ARBA" id="ARBA00011245"/>
    </source>
</evidence>
<evidence type="ECO:0000313" key="11">
    <source>
        <dbReference type="EMBL" id="MCI2284294.1"/>
    </source>
</evidence>
<evidence type="ECO:0000256" key="10">
    <source>
        <dbReference type="HAMAP-Rule" id="MF_00240"/>
    </source>
</evidence>
<dbReference type="InterPro" id="IPR004564">
    <property type="entry name" value="OM_lipoprot_carrier_LolA-like"/>
</dbReference>
<comment type="subcellular location">
    <subcellularLocation>
        <location evidence="1 10">Periplasm</location>
    </subcellularLocation>
</comment>
<keyword evidence="7 10" id="KW-0574">Periplasm</keyword>
<dbReference type="EMBL" id="JAKKSL010000002">
    <property type="protein sequence ID" value="MCI2284294.1"/>
    <property type="molecule type" value="Genomic_DNA"/>
</dbReference>
<dbReference type="NCBIfam" id="TIGR00547">
    <property type="entry name" value="lolA"/>
    <property type="match status" value="1"/>
</dbReference>
<evidence type="ECO:0000256" key="2">
    <source>
        <dbReference type="ARBA" id="ARBA00007615"/>
    </source>
</evidence>
<sequence length="245" mass="27208">MNINVIKYCVLTMAINFVITQHVQANTQVVSINNSNTSIEQPTANMPKLASSEAKQILRAKLENLAHFTADFSQEVHSVSGEKIAQSAGNLAISKPNLANWHTTEPDELAIVSDGTNVWFYDPWIEQVSVYSLSAAIAKTPILLLTSKDENLWEQYTVTKENKTEEVSDRFVISAKDTNSQIKSLTLIFETNKGNSNLAQFSFLDATGQLSHIKLSNFEDQVIPKASLFQFVVPTGVQIDDQRSE</sequence>
<keyword evidence="8 10" id="KW-0653">Protein transport</keyword>
<comment type="similarity">
    <text evidence="2 10">Belongs to the LolA family.</text>
</comment>
<dbReference type="InterPro" id="IPR029046">
    <property type="entry name" value="LolA/LolB/LppX"/>
</dbReference>
<comment type="subunit">
    <text evidence="3 10">Monomer.</text>
</comment>
<evidence type="ECO:0000256" key="1">
    <source>
        <dbReference type="ARBA" id="ARBA00004418"/>
    </source>
</evidence>
<keyword evidence="12" id="KW-1185">Reference proteome</keyword>
<keyword evidence="5 10" id="KW-0813">Transport</keyword>
<evidence type="ECO:0000256" key="9">
    <source>
        <dbReference type="ARBA" id="ARBA00023186"/>
    </source>
</evidence>
<protein>
    <recommendedName>
        <fullName evidence="4 10">Outer-membrane lipoprotein carrier protein</fullName>
    </recommendedName>
</protein>
<dbReference type="InterPro" id="IPR018323">
    <property type="entry name" value="OM_lipoprot_carrier_LolA_Pbac"/>
</dbReference>
<dbReference type="Pfam" id="PF03548">
    <property type="entry name" value="LolA"/>
    <property type="match status" value="1"/>
</dbReference>
<comment type="caution">
    <text evidence="11">The sequence shown here is derived from an EMBL/GenBank/DDBJ whole genome shotgun (WGS) entry which is preliminary data.</text>
</comment>
<dbReference type="Proteomes" id="UP001139646">
    <property type="component" value="Unassembled WGS sequence"/>
</dbReference>
<accession>A0ABS9X224</accession>
<comment type="function">
    <text evidence="10">Participates in the translocation of lipoproteins from the inner membrane to the outer membrane. Only forms a complex with a lipoprotein if the residue after the N-terminal Cys is not an aspartate (The Asp acts as a targeting signal to indicate that the lipoprotein should stay in the inner membrane).</text>
</comment>
<evidence type="ECO:0000256" key="8">
    <source>
        <dbReference type="ARBA" id="ARBA00022927"/>
    </source>
</evidence>
<dbReference type="Gene3D" id="2.50.20.10">
    <property type="entry name" value="Lipoprotein localisation LolA/LolB/LppX"/>
    <property type="match status" value="1"/>
</dbReference>
<keyword evidence="6" id="KW-0732">Signal</keyword>
<dbReference type="RefSeq" id="WP_242286738.1">
    <property type="nucleotide sequence ID" value="NZ_JAKKSL010000002.1"/>
</dbReference>
<dbReference type="PANTHER" id="PTHR35869:SF1">
    <property type="entry name" value="OUTER-MEMBRANE LIPOPROTEIN CARRIER PROTEIN"/>
    <property type="match status" value="1"/>
</dbReference>